<dbReference type="Proteomes" id="UP000805841">
    <property type="component" value="Unassembled WGS sequence"/>
</dbReference>
<keyword evidence="4" id="KW-1185">Reference proteome</keyword>
<evidence type="ECO:0000259" key="2">
    <source>
        <dbReference type="PROSITE" id="PS50943"/>
    </source>
</evidence>
<accession>A0ABR7YZQ3</accession>
<dbReference type="InterPro" id="IPR031856">
    <property type="entry name" value="YdaS_toxin-like"/>
</dbReference>
<evidence type="ECO:0000313" key="3">
    <source>
        <dbReference type="EMBL" id="MBD1598613.1"/>
    </source>
</evidence>
<organism evidence="3 4">
    <name type="scientific">Pseudomonas typographi</name>
    <dbReference type="NCBI Taxonomy" id="2715964"/>
    <lineage>
        <taxon>Bacteria</taxon>
        <taxon>Pseudomonadati</taxon>
        <taxon>Pseudomonadota</taxon>
        <taxon>Gammaproteobacteria</taxon>
        <taxon>Pseudomonadales</taxon>
        <taxon>Pseudomonadaceae</taxon>
        <taxon>Pseudomonas</taxon>
    </lineage>
</organism>
<dbReference type="EMBL" id="JAAOCA010000008">
    <property type="protein sequence ID" value="MBD1598613.1"/>
    <property type="molecule type" value="Genomic_DNA"/>
</dbReference>
<dbReference type="CDD" id="cd00093">
    <property type="entry name" value="HTH_XRE"/>
    <property type="match status" value="1"/>
</dbReference>
<dbReference type="SUPFAM" id="SSF47413">
    <property type="entry name" value="lambda repressor-like DNA-binding domains"/>
    <property type="match status" value="1"/>
</dbReference>
<gene>
    <name evidence="3" type="ORF">HAQ05_07830</name>
</gene>
<feature type="region of interest" description="Disordered" evidence="1">
    <location>
        <begin position="68"/>
        <end position="87"/>
    </location>
</feature>
<reference evidence="3 4" key="1">
    <citation type="journal article" date="2020" name="Insects">
        <title>Bacteria Belonging to Pseudomonas typographi sp. nov. from the Bark Beetle Ips typographus Have Genomic Potential to Aid in the Host Ecology.</title>
        <authorList>
            <person name="Peral-Aranega E."/>
            <person name="Saati-Santamaria Z."/>
            <person name="Kolarik M."/>
            <person name="Rivas R."/>
            <person name="Garcia-Fraile P."/>
        </authorList>
    </citation>
    <scope>NUCLEOTIDE SEQUENCE [LARGE SCALE GENOMIC DNA]</scope>
    <source>
        <strain evidence="3 4">CA3A</strain>
    </source>
</reference>
<dbReference type="PROSITE" id="PS50943">
    <property type="entry name" value="HTH_CROC1"/>
    <property type="match status" value="1"/>
</dbReference>
<protein>
    <submittedName>
        <fullName evidence="3">Helix-turn-helix domain-containing protein</fullName>
    </submittedName>
</protein>
<dbReference type="Pfam" id="PF15943">
    <property type="entry name" value="YdaS_toxin"/>
    <property type="match status" value="1"/>
</dbReference>
<evidence type="ECO:0000256" key="1">
    <source>
        <dbReference type="SAM" id="MobiDB-lite"/>
    </source>
</evidence>
<dbReference type="InterPro" id="IPR001387">
    <property type="entry name" value="Cro/C1-type_HTH"/>
</dbReference>
<dbReference type="Gene3D" id="1.10.260.40">
    <property type="entry name" value="lambda repressor-like DNA-binding domains"/>
    <property type="match status" value="1"/>
</dbReference>
<evidence type="ECO:0000313" key="4">
    <source>
        <dbReference type="Proteomes" id="UP000805841"/>
    </source>
</evidence>
<name>A0ABR7YZQ3_9PSED</name>
<sequence>MELSNYVDELPRGGRKRLAIQLGISASYLSRLLAGDRSITAERALAIEEATGGAVTRFDVRPDLPWSVSRKQKPRESAQLAATMNQTIRRSSRSVQVVGSAV</sequence>
<dbReference type="RefSeq" id="WP_190419118.1">
    <property type="nucleotide sequence ID" value="NZ_JAAOCA010000008.1"/>
</dbReference>
<dbReference type="InterPro" id="IPR010982">
    <property type="entry name" value="Lambda_DNA-bd_dom_sf"/>
</dbReference>
<comment type="caution">
    <text evidence="3">The sequence shown here is derived from an EMBL/GenBank/DDBJ whole genome shotgun (WGS) entry which is preliminary data.</text>
</comment>
<feature type="domain" description="HTH cro/C1-type" evidence="2">
    <location>
        <begin position="18"/>
        <end position="58"/>
    </location>
</feature>
<proteinExistence type="predicted"/>